<keyword evidence="3 5" id="KW-1133">Transmembrane helix</keyword>
<gene>
    <name evidence="7" type="ORF">WMG39_03000</name>
</gene>
<keyword evidence="2 5" id="KW-0812">Transmembrane</keyword>
<feature type="transmembrane region" description="Helical" evidence="5">
    <location>
        <begin position="180"/>
        <end position="202"/>
    </location>
</feature>
<keyword evidence="7" id="KW-0436">Ligase</keyword>
<evidence type="ECO:0000256" key="5">
    <source>
        <dbReference type="SAM" id="Phobius"/>
    </source>
</evidence>
<dbReference type="EMBL" id="JBBLXS010000021">
    <property type="protein sequence ID" value="MEK0183811.1"/>
    <property type="molecule type" value="Genomic_DNA"/>
</dbReference>
<evidence type="ECO:0000256" key="2">
    <source>
        <dbReference type="ARBA" id="ARBA00022692"/>
    </source>
</evidence>
<comment type="subcellular location">
    <subcellularLocation>
        <location evidence="1">Membrane</location>
        <topology evidence="1">Multi-pass membrane protein</topology>
    </subcellularLocation>
</comment>
<feature type="transmembrane region" description="Helical" evidence="5">
    <location>
        <begin position="255"/>
        <end position="272"/>
    </location>
</feature>
<dbReference type="PANTHER" id="PTHR37422">
    <property type="entry name" value="TEICHURONIC ACID BIOSYNTHESIS PROTEIN TUAE"/>
    <property type="match status" value="1"/>
</dbReference>
<name>A0ABU8YHH1_9CYAN</name>
<dbReference type="InterPro" id="IPR051533">
    <property type="entry name" value="WaaL-like"/>
</dbReference>
<sequence length="512" mass="56916">MNSKKRLKLGVKLTVENLKSRLQKHPDRSLQTPWNFAQLGVLIFPIIPILGALGIFLGLIGTCSQQKFSQISTHPVNRGFAILSVLLIITAVFANNHIEAFLGLGNFLPFFILFVAFSRLIQTPTQLRQLSWIIVISSIPVIILGLGQQFLGWSGIVQLQPVFGWVLEPTGNPPGRMASVFMYANILACYLTIVFILALGLWMEEVSCQLSVGSWQLAVGSYHQLPMPNAFPPCGGLEGGCPMPDARCPMPNSQFLFLTFAVVGNAVCLIFTNSRNAWGLAVLAAVAFAVYAGWKKILAAVFSAVGAVFLSAFGPQPLRQYLRTMIPAFFWARLTDEMFPNRPTATLRTTQWQFAWSMTQQRPWTGWGLRNFTDLYEAQMHEWLGHPHSLILMLTAETGIPVTLFFLGLVGWILARGVLLLLNWRSHFPVDTQQQQIEENSMSNITNRVICQDVNSGDRLIFFSYLLAFAACTLFNTVDVTLFDLRVNTISWLLLAAICGIGNRASGIGNRE</sequence>
<dbReference type="InterPro" id="IPR007016">
    <property type="entry name" value="O-antigen_ligase-rel_domated"/>
</dbReference>
<protein>
    <submittedName>
        <fullName evidence="7">O-antigen ligase family protein</fullName>
    </submittedName>
</protein>
<accession>A0ABU8YHH1</accession>
<feature type="transmembrane region" description="Helical" evidence="5">
    <location>
        <begin position="460"/>
        <end position="478"/>
    </location>
</feature>
<evidence type="ECO:0000256" key="4">
    <source>
        <dbReference type="ARBA" id="ARBA00023136"/>
    </source>
</evidence>
<dbReference type="RefSeq" id="WP_340518913.1">
    <property type="nucleotide sequence ID" value="NZ_JBBLXS010000021.1"/>
</dbReference>
<evidence type="ECO:0000256" key="3">
    <source>
        <dbReference type="ARBA" id="ARBA00022989"/>
    </source>
</evidence>
<feature type="domain" description="O-antigen ligase-related" evidence="6">
    <location>
        <begin position="261"/>
        <end position="407"/>
    </location>
</feature>
<feature type="transmembrane region" description="Helical" evidence="5">
    <location>
        <begin position="36"/>
        <end position="63"/>
    </location>
</feature>
<dbReference type="Pfam" id="PF04932">
    <property type="entry name" value="Wzy_C"/>
    <property type="match status" value="1"/>
</dbReference>
<feature type="transmembrane region" description="Helical" evidence="5">
    <location>
        <begin position="130"/>
        <end position="151"/>
    </location>
</feature>
<dbReference type="GO" id="GO:0016874">
    <property type="term" value="F:ligase activity"/>
    <property type="evidence" value="ECO:0007669"/>
    <property type="project" value="UniProtKB-KW"/>
</dbReference>
<feature type="transmembrane region" description="Helical" evidence="5">
    <location>
        <begin position="75"/>
        <end position="94"/>
    </location>
</feature>
<feature type="transmembrane region" description="Helical" evidence="5">
    <location>
        <begin position="100"/>
        <end position="118"/>
    </location>
</feature>
<evidence type="ECO:0000313" key="8">
    <source>
        <dbReference type="Proteomes" id="UP001384579"/>
    </source>
</evidence>
<keyword evidence="4 5" id="KW-0472">Membrane</keyword>
<evidence type="ECO:0000256" key="1">
    <source>
        <dbReference type="ARBA" id="ARBA00004141"/>
    </source>
</evidence>
<reference evidence="7 8" key="1">
    <citation type="journal article" date="2020" name="Harmful Algae">
        <title>Molecular and morphological characterization of a novel dihydroanatoxin-a producing Microcoleus species (cyanobacteria) from the Russian River, California, USA.</title>
        <authorList>
            <person name="Conklin K.Y."/>
            <person name="Stancheva R."/>
            <person name="Otten T.G."/>
            <person name="Fadness R."/>
            <person name="Boyer G.L."/>
            <person name="Read B."/>
            <person name="Zhang X."/>
            <person name="Sheath R.G."/>
        </authorList>
    </citation>
    <scope>NUCLEOTIDE SEQUENCE [LARGE SCALE GENOMIC DNA]</scope>
    <source>
        <strain evidence="7 8">PTRS2</strain>
    </source>
</reference>
<evidence type="ECO:0000313" key="7">
    <source>
        <dbReference type="EMBL" id="MEK0183811.1"/>
    </source>
</evidence>
<keyword evidence="8" id="KW-1185">Reference proteome</keyword>
<dbReference type="PANTHER" id="PTHR37422:SF13">
    <property type="entry name" value="LIPOPOLYSACCHARIDE BIOSYNTHESIS PROTEIN PA4999-RELATED"/>
    <property type="match status" value="1"/>
</dbReference>
<dbReference type="Proteomes" id="UP001384579">
    <property type="component" value="Unassembled WGS sequence"/>
</dbReference>
<feature type="transmembrane region" description="Helical" evidence="5">
    <location>
        <begin position="390"/>
        <end position="415"/>
    </location>
</feature>
<proteinExistence type="predicted"/>
<organism evidence="7 8">
    <name type="scientific">Microcoleus anatoxicus PTRS2</name>
    <dbReference type="NCBI Taxonomy" id="2705321"/>
    <lineage>
        <taxon>Bacteria</taxon>
        <taxon>Bacillati</taxon>
        <taxon>Cyanobacteriota</taxon>
        <taxon>Cyanophyceae</taxon>
        <taxon>Oscillatoriophycideae</taxon>
        <taxon>Oscillatoriales</taxon>
        <taxon>Microcoleaceae</taxon>
        <taxon>Microcoleus</taxon>
        <taxon>Microcoleus anatoxicus</taxon>
    </lineage>
</organism>
<comment type="caution">
    <text evidence="7">The sequence shown here is derived from an EMBL/GenBank/DDBJ whole genome shotgun (WGS) entry which is preliminary data.</text>
</comment>
<feature type="transmembrane region" description="Helical" evidence="5">
    <location>
        <begin position="278"/>
        <end position="294"/>
    </location>
</feature>
<evidence type="ECO:0000259" key="6">
    <source>
        <dbReference type="Pfam" id="PF04932"/>
    </source>
</evidence>
<feature type="transmembrane region" description="Helical" evidence="5">
    <location>
        <begin position="301"/>
        <end position="318"/>
    </location>
</feature>